<organism evidence="2">
    <name type="scientific">marine sediment metagenome</name>
    <dbReference type="NCBI Taxonomy" id="412755"/>
    <lineage>
        <taxon>unclassified sequences</taxon>
        <taxon>metagenomes</taxon>
        <taxon>ecological metagenomes</taxon>
    </lineage>
</organism>
<sequence length="46" mass="5442">MKKHTTSIVALFLAYWIVVWITEPLILVEGILKANRQLYDEKHMND</sequence>
<keyword evidence="1" id="KW-0812">Transmembrane</keyword>
<evidence type="ECO:0000313" key="2">
    <source>
        <dbReference type="EMBL" id="KKN40867.1"/>
    </source>
</evidence>
<dbReference type="AlphaFoldDB" id="A0A0F9QV71"/>
<dbReference type="EMBL" id="LAZR01001681">
    <property type="protein sequence ID" value="KKN40867.1"/>
    <property type="molecule type" value="Genomic_DNA"/>
</dbReference>
<evidence type="ECO:0000256" key="1">
    <source>
        <dbReference type="SAM" id="Phobius"/>
    </source>
</evidence>
<comment type="caution">
    <text evidence="2">The sequence shown here is derived from an EMBL/GenBank/DDBJ whole genome shotgun (WGS) entry which is preliminary data.</text>
</comment>
<keyword evidence="1" id="KW-0472">Membrane</keyword>
<feature type="transmembrane region" description="Helical" evidence="1">
    <location>
        <begin position="6"/>
        <end position="28"/>
    </location>
</feature>
<name>A0A0F9QV71_9ZZZZ</name>
<keyword evidence="1" id="KW-1133">Transmembrane helix</keyword>
<gene>
    <name evidence="2" type="ORF">LCGC14_0728890</name>
</gene>
<protein>
    <submittedName>
        <fullName evidence="2">Uncharacterized protein</fullName>
    </submittedName>
</protein>
<accession>A0A0F9QV71</accession>
<proteinExistence type="predicted"/>
<reference evidence="2" key="1">
    <citation type="journal article" date="2015" name="Nature">
        <title>Complex archaea that bridge the gap between prokaryotes and eukaryotes.</title>
        <authorList>
            <person name="Spang A."/>
            <person name="Saw J.H."/>
            <person name="Jorgensen S.L."/>
            <person name="Zaremba-Niedzwiedzka K."/>
            <person name="Martijn J."/>
            <person name="Lind A.E."/>
            <person name="van Eijk R."/>
            <person name="Schleper C."/>
            <person name="Guy L."/>
            <person name="Ettema T.J."/>
        </authorList>
    </citation>
    <scope>NUCLEOTIDE SEQUENCE</scope>
</reference>